<proteinExistence type="predicted"/>
<organism evidence="1 2">
    <name type="scientific">Phytophthora rubi</name>
    <dbReference type="NCBI Taxonomy" id="129364"/>
    <lineage>
        <taxon>Eukaryota</taxon>
        <taxon>Sar</taxon>
        <taxon>Stramenopiles</taxon>
        <taxon>Oomycota</taxon>
        <taxon>Peronosporomycetes</taxon>
        <taxon>Peronosporales</taxon>
        <taxon>Peronosporaceae</taxon>
        <taxon>Phytophthora</taxon>
    </lineage>
</organism>
<sequence>MQYVGGEWQALEQEYHFEHITLDPLVGDWEAFVQDDLPGDLPGDLSRKLPGDMPGDMPIINIGGISSEAASGLPLVTTGRHTAGITINAESSPMSQNIFAPSAFGKQIWSH</sequence>
<dbReference type="Proteomes" id="UP000429607">
    <property type="component" value="Unassembled WGS sequence"/>
</dbReference>
<reference evidence="1 2" key="1">
    <citation type="submission" date="2018-09" db="EMBL/GenBank/DDBJ databases">
        <title>Genomic investigation of the strawberry pathogen Phytophthora fragariae indicates pathogenicity is determined by transcriptional variation in three key races.</title>
        <authorList>
            <person name="Adams T.M."/>
            <person name="Armitage A.D."/>
            <person name="Sobczyk M.K."/>
            <person name="Bates H.J."/>
            <person name="Dunwell J.M."/>
            <person name="Nellist C.F."/>
            <person name="Harrison R.J."/>
        </authorList>
    </citation>
    <scope>NUCLEOTIDE SEQUENCE [LARGE SCALE GENOMIC DNA]</scope>
    <source>
        <strain evidence="1 2">SCRP249</strain>
    </source>
</reference>
<dbReference type="AlphaFoldDB" id="A0A6A3PF98"/>
<comment type="caution">
    <text evidence="1">The sequence shown here is derived from an EMBL/GenBank/DDBJ whole genome shotgun (WGS) entry which is preliminary data.</text>
</comment>
<name>A0A6A3PF98_9STRA</name>
<evidence type="ECO:0000313" key="2">
    <source>
        <dbReference type="Proteomes" id="UP000429607"/>
    </source>
</evidence>
<dbReference type="EMBL" id="QXFV01000017">
    <property type="protein sequence ID" value="KAE9052274.1"/>
    <property type="molecule type" value="Genomic_DNA"/>
</dbReference>
<accession>A0A6A3PF98</accession>
<protein>
    <submittedName>
        <fullName evidence="1">Uncharacterized protein</fullName>
    </submittedName>
</protein>
<gene>
    <name evidence="1" type="ORF">PR001_g664</name>
</gene>
<evidence type="ECO:0000313" key="1">
    <source>
        <dbReference type="EMBL" id="KAE9052274.1"/>
    </source>
</evidence>